<evidence type="ECO:0000256" key="7">
    <source>
        <dbReference type="ARBA" id="ARBA00023065"/>
    </source>
</evidence>
<dbReference type="GO" id="GO:0006811">
    <property type="term" value="P:monoatomic ion transport"/>
    <property type="evidence" value="ECO:0007669"/>
    <property type="project" value="UniProtKB-KW"/>
</dbReference>
<keyword evidence="9" id="KW-0472">Membrane</keyword>
<dbReference type="PANTHER" id="PTHR34501">
    <property type="entry name" value="PROTEIN YDDL-RELATED"/>
    <property type="match status" value="1"/>
</dbReference>
<dbReference type="SUPFAM" id="SSF56935">
    <property type="entry name" value="Porins"/>
    <property type="match status" value="1"/>
</dbReference>
<evidence type="ECO:0000256" key="8">
    <source>
        <dbReference type="ARBA" id="ARBA00023114"/>
    </source>
</evidence>
<evidence type="ECO:0000256" key="1">
    <source>
        <dbReference type="ARBA" id="ARBA00004141"/>
    </source>
</evidence>
<keyword evidence="5" id="KW-0812">Transmembrane</keyword>
<dbReference type="AlphaFoldDB" id="E6QQ82"/>
<protein>
    <submittedName>
        <fullName evidence="12">Porin, Gram-negative type</fullName>
    </submittedName>
</protein>
<dbReference type="EMBL" id="CABR01000031">
    <property type="protein sequence ID" value="CBI09403.1"/>
    <property type="molecule type" value="Genomic_DNA"/>
</dbReference>
<dbReference type="Gene3D" id="2.40.160.10">
    <property type="entry name" value="Porin"/>
    <property type="match status" value="1"/>
</dbReference>
<gene>
    <name evidence="12" type="ORF">CARN7_0131</name>
</gene>
<dbReference type="InterPro" id="IPR050298">
    <property type="entry name" value="Gram-neg_bact_OMP"/>
</dbReference>
<evidence type="ECO:0000313" key="12">
    <source>
        <dbReference type="EMBL" id="CBI09403.1"/>
    </source>
</evidence>
<dbReference type="Pfam" id="PF13609">
    <property type="entry name" value="Porin_4"/>
    <property type="match status" value="1"/>
</dbReference>
<dbReference type="InterPro" id="IPR033900">
    <property type="entry name" value="Gram_neg_porin_domain"/>
</dbReference>
<dbReference type="CDD" id="cd00342">
    <property type="entry name" value="gram_neg_porins"/>
    <property type="match status" value="1"/>
</dbReference>
<dbReference type="InterPro" id="IPR002299">
    <property type="entry name" value="Porin_Neis"/>
</dbReference>
<dbReference type="GO" id="GO:0046930">
    <property type="term" value="C:pore complex"/>
    <property type="evidence" value="ECO:0007669"/>
    <property type="project" value="UniProtKB-KW"/>
</dbReference>
<dbReference type="PRINTS" id="PR00184">
    <property type="entry name" value="NEISSPPORIN"/>
</dbReference>
<keyword evidence="4" id="KW-1134">Transmembrane beta strand</keyword>
<dbReference type="InterPro" id="IPR023614">
    <property type="entry name" value="Porin_dom_sf"/>
</dbReference>
<dbReference type="GO" id="GO:0015288">
    <property type="term" value="F:porin activity"/>
    <property type="evidence" value="ECO:0007669"/>
    <property type="project" value="UniProtKB-KW"/>
</dbReference>
<evidence type="ECO:0000256" key="2">
    <source>
        <dbReference type="ARBA" id="ARBA00011233"/>
    </source>
</evidence>
<evidence type="ECO:0000256" key="4">
    <source>
        <dbReference type="ARBA" id="ARBA00022452"/>
    </source>
</evidence>
<comment type="caution">
    <text evidence="12">The sequence shown here is derived from an EMBL/GenBank/DDBJ whole genome shotgun (WGS) entry which is preliminary data.</text>
</comment>
<name>E6QQ82_9ZZZZ</name>
<feature type="domain" description="Porin" evidence="11">
    <location>
        <begin position="19"/>
        <end position="343"/>
    </location>
</feature>
<evidence type="ECO:0000256" key="3">
    <source>
        <dbReference type="ARBA" id="ARBA00022448"/>
    </source>
</evidence>
<keyword evidence="10" id="KW-0998">Cell outer membrane</keyword>
<evidence type="ECO:0000256" key="6">
    <source>
        <dbReference type="ARBA" id="ARBA00022729"/>
    </source>
</evidence>
<evidence type="ECO:0000256" key="10">
    <source>
        <dbReference type="ARBA" id="ARBA00023237"/>
    </source>
</evidence>
<keyword evidence="8" id="KW-0626">Porin</keyword>
<organism evidence="12">
    <name type="scientific">mine drainage metagenome</name>
    <dbReference type="NCBI Taxonomy" id="410659"/>
    <lineage>
        <taxon>unclassified sequences</taxon>
        <taxon>metagenomes</taxon>
        <taxon>ecological metagenomes</taxon>
    </lineage>
</organism>
<proteinExistence type="predicted"/>
<reference evidence="12" key="1">
    <citation type="submission" date="2009-10" db="EMBL/GenBank/DDBJ databases">
        <title>Diversity of trophic interactions inside an arsenic-rich microbial ecosystem.</title>
        <authorList>
            <person name="Bertin P.N."/>
            <person name="Heinrich-Salmeron A."/>
            <person name="Pelletier E."/>
            <person name="Goulhen-Chollet F."/>
            <person name="Arsene-Ploetze F."/>
            <person name="Gallien S."/>
            <person name="Calteau A."/>
            <person name="Vallenet D."/>
            <person name="Casiot C."/>
            <person name="Chane-Woon-Ming B."/>
            <person name="Giloteaux L."/>
            <person name="Barakat M."/>
            <person name="Bonnefoy V."/>
            <person name="Bruneel O."/>
            <person name="Chandler M."/>
            <person name="Cleiss J."/>
            <person name="Duran R."/>
            <person name="Elbaz-Poulichet F."/>
            <person name="Fonknechten N."/>
            <person name="Lauga B."/>
            <person name="Mornico D."/>
            <person name="Ortet P."/>
            <person name="Schaeffer C."/>
            <person name="Siguier P."/>
            <person name="Alexander Thil Smith A."/>
            <person name="Van Dorsselaer A."/>
            <person name="Weissenbach J."/>
            <person name="Medigue C."/>
            <person name="Le Paslier D."/>
        </authorList>
    </citation>
    <scope>NUCLEOTIDE SEQUENCE</scope>
</reference>
<comment type="subunit">
    <text evidence="2">Homotrimer.</text>
</comment>
<keyword evidence="6" id="KW-0732">Signal</keyword>
<dbReference type="PANTHER" id="PTHR34501:SF9">
    <property type="entry name" value="MAJOR OUTER MEMBRANE PROTEIN P.IA"/>
    <property type="match status" value="1"/>
</dbReference>
<keyword evidence="3" id="KW-0813">Transport</keyword>
<evidence type="ECO:0000259" key="11">
    <source>
        <dbReference type="Pfam" id="PF13609"/>
    </source>
</evidence>
<sequence>MISNKKMQKFGMRSLVAAMIVGGVFSAPAWALDLSVYGVGHMSVDNIDTGAQTSTYIHSNSSRLGFRGDQDLSNGLTAFFQFESGVDLTGNGGDDGNGGLISQNQSGPMGGIFTEARDSYVGVKGDFGSVEMGRLPGLNQWVYDYNLFADQVGDLGNVWDVDGLPGRVNGAALYRTPDFNGFTLGLSYVPSQNTAFNNYTGGFTSDALSNIGNSYIAKADYVNGGLKLGGAYADFGGAGIAPDNVVGAITGSYDFGAFNVGGGWQQETGVSGGIPGISGDRNSYTLGAAAKAGSNGTVKIQYAGSGNVSGTSNTSGQQWAAGYDYAWDKNTILYVAYAQTNNGSATASFNAYGFGHGNYGVPTSGTGFTPLGGDTSVISVGFIYKFDANLLHKSLSTSNIHDD</sequence>
<accession>E6QQ82</accession>
<evidence type="ECO:0000256" key="9">
    <source>
        <dbReference type="ARBA" id="ARBA00023136"/>
    </source>
</evidence>
<keyword evidence="7" id="KW-0406">Ion transport</keyword>
<evidence type="ECO:0000256" key="5">
    <source>
        <dbReference type="ARBA" id="ARBA00022692"/>
    </source>
</evidence>
<comment type="subcellular location">
    <subcellularLocation>
        <location evidence="1">Membrane</location>
        <topology evidence="1">Multi-pass membrane protein</topology>
    </subcellularLocation>
</comment>